<dbReference type="GO" id="GO:0004825">
    <property type="term" value="F:methionine-tRNA ligase activity"/>
    <property type="evidence" value="ECO:0007669"/>
    <property type="project" value="UniProtKB-EC"/>
</dbReference>
<sequence>MEHAPIKPLISFDDFAKVDIRVGLIREVSEVAKSDKLMRLTVDFGDHTRSILAGIKQERDNPKDIEGKQALFVVNLPERKMAGEVSQGMLFDIGYEDKLLPCLACPEMPMPNGARAG</sequence>
<evidence type="ECO:0000256" key="2">
    <source>
        <dbReference type="ARBA" id="ARBA00022884"/>
    </source>
</evidence>
<dbReference type="OrthoDB" id="9794564at2"/>
<dbReference type="RefSeq" id="WP_152431772.1">
    <property type="nucleotide sequence ID" value="NZ_CBCSDK010000012.1"/>
</dbReference>
<dbReference type="Gene3D" id="2.40.50.140">
    <property type="entry name" value="Nucleic acid-binding proteins"/>
    <property type="match status" value="1"/>
</dbReference>
<keyword evidence="5" id="KW-0436">Ligase</keyword>
<feature type="domain" description="TRNA-binding" evidence="4">
    <location>
        <begin position="14"/>
        <end position="117"/>
    </location>
</feature>
<dbReference type="InterPro" id="IPR012340">
    <property type="entry name" value="NA-bd_OB-fold"/>
</dbReference>
<dbReference type="PANTHER" id="PTHR11586">
    <property type="entry name" value="TRNA-AMINOACYLATION COFACTOR ARC1 FAMILY MEMBER"/>
    <property type="match status" value="1"/>
</dbReference>
<dbReference type="InterPro" id="IPR051270">
    <property type="entry name" value="Tyrosine-tRNA_ligase_regulator"/>
</dbReference>
<keyword evidence="6" id="KW-1185">Reference proteome</keyword>
<proteinExistence type="predicted"/>
<dbReference type="EMBL" id="CP045351">
    <property type="protein sequence ID" value="QFT27674.1"/>
    <property type="molecule type" value="Genomic_DNA"/>
</dbReference>
<dbReference type="KEGG" id="vaq:FIV01_14905"/>
<dbReference type="AlphaFoldDB" id="A0A5P9CN60"/>
<dbReference type="PANTHER" id="PTHR11586:SF37">
    <property type="entry name" value="TRNA-BINDING DOMAIN-CONTAINING PROTEIN"/>
    <property type="match status" value="1"/>
</dbReference>
<evidence type="ECO:0000256" key="3">
    <source>
        <dbReference type="PROSITE-ProRule" id="PRU00209"/>
    </source>
</evidence>
<evidence type="ECO:0000313" key="6">
    <source>
        <dbReference type="Proteomes" id="UP000326936"/>
    </source>
</evidence>
<dbReference type="InterPro" id="IPR002547">
    <property type="entry name" value="tRNA-bd_dom"/>
</dbReference>
<keyword evidence="2 3" id="KW-0694">RNA-binding</keyword>
<evidence type="ECO:0000313" key="5">
    <source>
        <dbReference type="EMBL" id="QFT27674.1"/>
    </source>
</evidence>
<gene>
    <name evidence="5" type="primary">metG3</name>
    <name evidence="5" type="ORF">FIV01_14905</name>
</gene>
<geneLocation type="plasmid" evidence="6">
    <name>pthaf100_a</name>
</geneLocation>
<organism evidence="5 6">
    <name type="scientific">Vibrio aquimaris</name>
    <dbReference type="NCBI Taxonomy" id="2587862"/>
    <lineage>
        <taxon>Bacteria</taxon>
        <taxon>Pseudomonadati</taxon>
        <taxon>Pseudomonadota</taxon>
        <taxon>Gammaproteobacteria</taxon>
        <taxon>Vibrionales</taxon>
        <taxon>Vibrionaceae</taxon>
        <taxon>Vibrio</taxon>
    </lineage>
</organism>
<reference evidence="5 6" key="1">
    <citation type="submission" date="2019-10" db="EMBL/GenBank/DDBJ databases">
        <title>Complete genome sequence of Vibrio sp. strain THAF100, isolated from non-filtered water from the water column of tank 6 of a marine aquarium containing stony-coral fragments. Water maintained at 26 degree C.</title>
        <authorList>
            <person name="Ruckert C."/>
            <person name="Franco A."/>
            <person name="Kalinowski J."/>
            <person name="Glaeser S."/>
        </authorList>
    </citation>
    <scope>NUCLEOTIDE SEQUENCE [LARGE SCALE GENOMIC DNA]</scope>
    <source>
        <strain evidence="5 6">THAF100</strain>
        <plasmid evidence="6">pthaf100_a</plasmid>
    </source>
</reference>
<dbReference type="PROSITE" id="PS50886">
    <property type="entry name" value="TRBD"/>
    <property type="match status" value="1"/>
</dbReference>
<name>A0A5P9CN60_9VIBR</name>
<dbReference type="Proteomes" id="UP000326936">
    <property type="component" value="Plasmid pTHAF100_a"/>
</dbReference>
<dbReference type="EC" id="6.1.1.10" evidence="5"/>
<accession>A0A5P9CN60</accession>
<keyword evidence="5" id="KW-0614">Plasmid</keyword>
<evidence type="ECO:0000259" key="4">
    <source>
        <dbReference type="PROSITE" id="PS50886"/>
    </source>
</evidence>
<evidence type="ECO:0000256" key="1">
    <source>
        <dbReference type="ARBA" id="ARBA00022555"/>
    </source>
</evidence>
<dbReference type="GO" id="GO:0000049">
    <property type="term" value="F:tRNA binding"/>
    <property type="evidence" value="ECO:0007669"/>
    <property type="project" value="UniProtKB-UniRule"/>
</dbReference>
<protein>
    <submittedName>
        <fullName evidence="5">Methionine--tRNA ligase</fullName>
        <ecNumber evidence="5">6.1.1.10</ecNumber>
    </submittedName>
</protein>
<dbReference type="Pfam" id="PF01588">
    <property type="entry name" value="tRNA_bind"/>
    <property type="match status" value="1"/>
</dbReference>
<keyword evidence="1 3" id="KW-0820">tRNA-binding</keyword>
<dbReference type="SUPFAM" id="SSF50249">
    <property type="entry name" value="Nucleic acid-binding proteins"/>
    <property type="match status" value="1"/>
</dbReference>